<feature type="transmembrane region" description="Helical" evidence="6">
    <location>
        <begin position="137"/>
        <end position="159"/>
    </location>
</feature>
<keyword evidence="5 6" id="KW-0472">Membrane</keyword>
<comment type="caution">
    <text evidence="7">The sequence shown here is derived from an EMBL/GenBank/DDBJ whole genome shotgun (WGS) entry which is preliminary data.</text>
</comment>
<reference evidence="7" key="1">
    <citation type="submission" date="2020-07" db="EMBL/GenBank/DDBJ databases">
        <title>Huge and variable diversity of episymbiotic CPR bacteria and DPANN archaea in groundwater ecosystems.</title>
        <authorList>
            <person name="He C.Y."/>
            <person name="Keren R."/>
            <person name="Whittaker M."/>
            <person name="Farag I.F."/>
            <person name="Doudna J."/>
            <person name="Cate J.H.D."/>
            <person name="Banfield J.F."/>
        </authorList>
    </citation>
    <scope>NUCLEOTIDE SEQUENCE</scope>
    <source>
        <strain evidence="7">NC_groundwater_972_Pr1_S-0.2um_49_27</strain>
    </source>
</reference>
<name>A0A9D6LNC8_9BACT</name>
<sequence length="191" mass="22209">MRSFLLPYLLISRPLAYAFIFFGMIFEGDIILFTAAFLARLGYLNPAKTILVVAVGLLIGETFWYQIGVWLRETKVWLFVRHWIERLTNRFNTHLAERTARTLFISKFMYGLGHLMVVKAGLLNIEPKKIWRKDSLAVFMWFLIVASLGFFSSATLIHVRHYLRFTEIALLSGLLVFILLEFLIGRLSDLE</sequence>
<accession>A0A9D6LNC8</accession>
<protein>
    <recommendedName>
        <fullName evidence="9">DedA family protein</fullName>
    </recommendedName>
</protein>
<gene>
    <name evidence="7" type="ORF">HY220_02120</name>
</gene>
<keyword evidence="4 6" id="KW-1133">Transmembrane helix</keyword>
<feature type="transmembrane region" description="Helical" evidence="6">
    <location>
        <begin position="15"/>
        <end position="38"/>
    </location>
</feature>
<comment type="subcellular location">
    <subcellularLocation>
        <location evidence="1">Cell membrane</location>
        <topology evidence="1">Multi-pass membrane protein</topology>
    </subcellularLocation>
</comment>
<evidence type="ECO:0000256" key="3">
    <source>
        <dbReference type="ARBA" id="ARBA00022692"/>
    </source>
</evidence>
<keyword evidence="2" id="KW-1003">Cell membrane</keyword>
<evidence type="ECO:0008006" key="9">
    <source>
        <dbReference type="Google" id="ProtNLM"/>
    </source>
</evidence>
<keyword evidence="3 6" id="KW-0812">Transmembrane</keyword>
<dbReference type="PANTHER" id="PTHR42709:SF6">
    <property type="entry name" value="UNDECAPRENYL PHOSPHATE TRANSPORTER A"/>
    <property type="match status" value="1"/>
</dbReference>
<dbReference type="PANTHER" id="PTHR42709">
    <property type="entry name" value="ALKALINE PHOSPHATASE LIKE PROTEIN"/>
    <property type="match status" value="1"/>
</dbReference>
<evidence type="ECO:0000256" key="6">
    <source>
        <dbReference type="SAM" id="Phobius"/>
    </source>
</evidence>
<evidence type="ECO:0000313" key="8">
    <source>
        <dbReference type="Proteomes" id="UP000808388"/>
    </source>
</evidence>
<evidence type="ECO:0000256" key="2">
    <source>
        <dbReference type="ARBA" id="ARBA00022475"/>
    </source>
</evidence>
<dbReference type="GO" id="GO:0005886">
    <property type="term" value="C:plasma membrane"/>
    <property type="evidence" value="ECO:0007669"/>
    <property type="project" value="UniProtKB-SubCell"/>
</dbReference>
<feature type="transmembrane region" description="Helical" evidence="6">
    <location>
        <begin position="165"/>
        <end position="184"/>
    </location>
</feature>
<dbReference type="EMBL" id="JACQCQ010000009">
    <property type="protein sequence ID" value="MBI3627525.1"/>
    <property type="molecule type" value="Genomic_DNA"/>
</dbReference>
<proteinExistence type="predicted"/>
<evidence type="ECO:0000256" key="4">
    <source>
        <dbReference type="ARBA" id="ARBA00022989"/>
    </source>
</evidence>
<dbReference type="AlphaFoldDB" id="A0A9D6LNC8"/>
<evidence type="ECO:0000256" key="5">
    <source>
        <dbReference type="ARBA" id="ARBA00023136"/>
    </source>
</evidence>
<dbReference type="InterPro" id="IPR051311">
    <property type="entry name" value="DedA_domain"/>
</dbReference>
<feature type="transmembrane region" description="Helical" evidence="6">
    <location>
        <begin position="50"/>
        <end position="71"/>
    </location>
</feature>
<evidence type="ECO:0000256" key="1">
    <source>
        <dbReference type="ARBA" id="ARBA00004651"/>
    </source>
</evidence>
<feature type="transmembrane region" description="Helical" evidence="6">
    <location>
        <begin position="108"/>
        <end position="125"/>
    </location>
</feature>
<evidence type="ECO:0000313" key="7">
    <source>
        <dbReference type="EMBL" id="MBI3627525.1"/>
    </source>
</evidence>
<dbReference type="Proteomes" id="UP000808388">
    <property type="component" value="Unassembled WGS sequence"/>
</dbReference>
<organism evidence="7 8">
    <name type="scientific">Candidatus Sungiibacteriota bacterium</name>
    <dbReference type="NCBI Taxonomy" id="2750080"/>
    <lineage>
        <taxon>Bacteria</taxon>
        <taxon>Candidatus Sungiibacteriota</taxon>
    </lineage>
</organism>